<gene>
    <name evidence="6" type="ordered locus">Arcve_0831</name>
</gene>
<accession>F2KS05</accession>
<comment type="subcellular location">
    <subcellularLocation>
        <location evidence="1">Membrane</location>
        <topology evidence="1">Multi-pass membrane protein</topology>
    </subcellularLocation>
</comment>
<dbReference type="Pfam" id="PF02361">
    <property type="entry name" value="CbiQ"/>
    <property type="match status" value="1"/>
</dbReference>
<protein>
    <submittedName>
        <fullName evidence="6">ABC-type transporter, integral membrane subunit</fullName>
    </submittedName>
</protein>
<reference evidence="6 7" key="1">
    <citation type="submission" date="2011-03" db="EMBL/GenBank/DDBJ databases">
        <title>The complete genome of Archaeoglobus veneficus SNP6.</title>
        <authorList>
            <consortium name="US DOE Joint Genome Institute (JGI-PGF)"/>
            <person name="Lucas S."/>
            <person name="Copeland A."/>
            <person name="Lapidus A."/>
            <person name="Bruce D."/>
            <person name="Goodwin L."/>
            <person name="Pitluck S."/>
            <person name="Kyrpides N."/>
            <person name="Mavromatis K."/>
            <person name="Pagani I."/>
            <person name="Ivanova N."/>
            <person name="Mikhailova N."/>
            <person name="Lu M."/>
            <person name="Detter J.C."/>
            <person name="Tapia R."/>
            <person name="Han C."/>
            <person name="Land M."/>
            <person name="Hauser L."/>
            <person name="Markowitz V."/>
            <person name="Cheng J.-F."/>
            <person name="Hugenholtz P."/>
            <person name="Woyke T."/>
            <person name="Wu D."/>
            <person name="Spring S."/>
            <person name="Brambilla E."/>
            <person name="Klenk H.-P."/>
            <person name="Eisen J.A."/>
        </authorList>
    </citation>
    <scope>NUCLEOTIDE SEQUENCE [LARGE SCALE GENOMIC DNA]</scope>
    <source>
        <strain evidence="7">SNP6</strain>
    </source>
</reference>
<evidence type="ECO:0000313" key="7">
    <source>
        <dbReference type="Proteomes" id="UP000008136"/>
    </source>
</evidence>
<dbReference type="InterPro" id="IPR003339">
    <property type="entry name" value="ABC/ECF_trnsptr_transmembrane"/>
</dbReference>
<dbReference type="RefSeq" id="WP_013683518.1">
    <property type="nucleotide sequence ID" value="NC_015320.1"/>
</dbReference>
<dbReference type="GeneID" id="25395642"/>
<evidence type="ECO:0000256" key="5">
    <source>
        <dbReference type="SAM" id="Phobius"/>
    </source>
</evidence>
<evidence type="ECO:0000256" key="3">
    <source>
        <dbReference type="ARBA" id="ARBA00022989"/>
    </source>
</evidence>
<keyword evidence="2 5" id="KW-0812">Transmembrane</keyword>
<dbReference type="OrthoDB" id="147966at2157"/>
<feature type="transmembrane region" description="Helical" evidence="5">
    <location>
        <begin position="206"/>
        <end position="223"/>
    </location>
</feature>
<dbReference type="GO" id="GO:0006824">
    <property type="term" value="P:cobalt ion transport"/>
    <property type="evidence" value="ECO:0007669"/>
    <property type="project" value="TreeGrafter"/>
</dbReference>
<dbReference type="CDD" id="cd16914">
    <property type="entry name" value="EcfT"/>
    <property type="match status" value="1"/>
</dbReference>
<feature type="transmembrane region" description="Helical" evidence="5">
    <location>
        <begin position="67"/>
        <end position="88"/>
    </location>
</feature>
<organism evidence="6 7">
    <name type="scientific">Archaeoglobus veneficus (strain DSM 11195 / SNP6)</name>
    <dbReference type="NCBI Taxonomy" id="693661"/>
    <lineage>
        <taxon>Archaea</taxon>
        <taxon>Methanobacteriati</taxon>
        <taxon>Methanobacteriota</taxon>
        <taxon>Archaeoglobi</taxon>
        <taxon>Archaeoglobales</taxon>
        <taxon>Archaeoglobaceae</taxon>
        <taxon>Archaeoglobus</taxon>
    </lineage>
</organism>
<evidence type="ECO:0000256" key="1">
    <source>
        <dbReference type="ARBA" id="ARBA00004141"/>
    </source>
</evidence>
<dbReference type="STRING" id="693661.Arcve_0831"/>
<dbReference type="InterPro" id="IPR052770">
    <property type="entry name" value="Cobalt_transport_CbiQ"/>
</dbReference>
<keyword evidence="3 5" id="KW-1133">Transmembrane helix</keyword>
<name>F2KS05_ARCVS</name>
<dbReference type="PANTHER" id="PTHR43723:SF1">
    <property type="entry name" value="COBALT TRANSPORT PROTEIN CBIQ"/>
    <property type="match status" value="1"/>
</dbReference>
<keyword evidence="4 5" id="KW-0472">Membrane</keyword>
<evidence type="ECO:0000313" key="6">
    <source>
        <dbReference type="EMBL" id="AEA46846.1"/>
    </source>
</evidence>
<dbReference type="HOGENOM" id="CLU_056469_5_0_2"/>
<dbReference type="Proteomes" id="UP000008136">
    <property type="component" value="Chromosome"/>
</dbReference>
<evidence type="ECO:0000256" key="4">
    <source>
        <dbReference type="ARBA" id="ARBA00023136"/>
    </source>
</evidence>
<dbReference type="GO" id="GO:0043190">
    <property type="term" value="C:ATP-binding cassette (ABC) transporter complex"/>
    <property type="evidence" value="ECO:0007669"/>
    <property type="project" value="TreeGrafter"/>
</dbReference>
<evidence type="ECO:0000256" key="2">
    <source>
        <dbReference type="ARBA" id="ARBA00022692"/>
    </source>
</evidence>
<feature type="transmembrane region" description="Helical" evidence="5">
    <location>
        <begin position="94"/>
        <end position="114"/>
    </location>
</feature>
<dbReference type="KEGG" id="ave:Arcve_0831"/>
<proteinExistence type="predicted"/>
<keyword evidence="7" id="KW-1185">Reference proteome</keyword>
<dbReference type="EMBL" id="CP002588">
    <property type="protein sequence ID" value="AEA46846.1"/>
    <property type="molecule type" value="Genomic_DNA"/>
</dbReference>
<dbReference type="AlphaFoldDB" id="F2KS05"/>
<dbReference type="PANTHER" id="PTHR43723">
    <property type="entry name" value="COBALT TRANSPORT PROTEIN CBIQ"/>
    <property type="match status" value="1"/>
</dbReference>
<sequence length="224" mass="24989">MHGIEEVQLTSKKLVDGDLKVFFSLVSLILIASSPKLTVHLTGLAIFSLLSFHAARMNYFRIIRPSLFFILPGMFAVCLTAGISAAMATGLRCLASVSVLTYLISTTTIPEFFASLKRLRLPYFVAETATLIYRVIQILMDEASRMEVAASSKHGFASRKAFLRTVSLLSYSLFIRAMKRAEIVEFAMESRCYSGKMPVHCQKSRGWIIAIACLSILAIAWWFL</sequence>
<dbReference type="eggNOG" id="arCOG02249">
    <property type="taxonomic scope" value="Archaea"/>
</dbReference>